<dbReference type="Proteomes" id="UP001174909">
    <property type="component" value="Unassembled WGS sequence"/>
</dbReference>
<dbReference type="AlphaFoldDB" id="A0AA35W6T1"/>
<gene>
    <name evidence="2" type="ORF">GBAR_LOCUS4569</name>
</gene>
<comment type="caution">
    <text evidence="2">The sequence shown here is derived from an EMBL/GenBank/DDBJ whole genome shotgun (WGS) entry which is preliminary data.</text>
</comment>
<keyword evidence="3" id="KW-1185">Reference proteome</keyword>
<evidence type="ECO:0000256" key="1">
    <source>
        <dbReference type="SAM" id="MobiDB-lite"/>
    </source>
</evidence>
<evidence type="ECO:0000313" key="3">
    <source>
        <dbReference type="Proteomes" id="UP001174909"/>
    </source>
</evidence>
<reference evidence="2" key="1">
    <citation type="submission" date="2023-03" db="EMBL/GenBank/DDBJ databases">
        <authorList>
            <person name="Steffen K."/>
            <person name="Cardenas P."/>
        </authorList>
    </citation>
    <scope>NUCLEOTIDE SEQUENCE</scope>
</reference>
<dbReference type="EMBL" id="CASHTH010000661">
    <property type="protein sequence ID" value="CAI8006146.1"/>
    <property type="molecule type" value="Genomic_DNA"/>
</dbReference>
<evidence type="ECO:0000313" key="2">
    <source>
        <dbReference type="EMBL" id="CAI8006146.1"/>
    </source>
</evidence>
<feature type="non-terminal residue" evidence="2">
    <location>
        <position position="1"/>
    </location>
</feature>
<proteinExistence type="predicted"/>
<sequence>IGKNRAPFLCSGHVKRLLQGIGELTDLVKNYLSRVEHHPVLPSAQLTELNSNPLTTTSEHILPPPDSWTDGAPEIPEKVDFSRMRGLLEMKMGVNRVLESESEAATGTIPLLGVSVPPEDKLADTSESPSPVPPNLPPKRSTRPKGGMQIELIT</sequence>
<feature type="region of interest" description="Disordered" evidence="1">
    <location>
        <begin position="102"/>
        <end position="154"/>
    </location>
</feature>
<organism evidence="2 3">
    <name type="scientific">Geodia barretti</name>
    <name type="common">Barrett's horny sponge</name>
    <dbReference type="NCBI Taxonomy" id="519541"/>
    <lineage>
        <taxon>Eukaryota</taxon>
        <taxon>Metazoa</taxon>
        <taxon>Porifera</taxon>
        <taxon>Demospongiae</taxon>
        <taxon>Heteroscleromorpha</taxon>
        <taxon>Tetractinellida</taxon>
        <taxon>Astrophorina</taxon>
        <taxon>Geodiidae</taxon>
        <taxon>Geodia</taxon>
    </lineage>
</organism>
<accession>A0AA35W6T1</accession>
<name>A0AA35W6T1_GEOBA</name>
<protein>
    <submittedName>
        <fullName evidence="2">Uncharacterized protein</fullName>
    </submittedName>
</protein>